<dbReference type="InterPro" id="IPR055411">
    <property type="entry name" value="LRR_FXL15/At3g58940/PEG3-like"/>
</dbReference>
<dbReference type="OrthoDB" id="612216at2759"/>
<gene>
    <name evidence="3" type="primary">LOC111276212</name>
</gene>
<organism evidence="2 3">
    <name type="scientific">Durio zibethinus</name>
    <name type="common">Durian</name>
    <dbReference type="NCBI Taxonomy" id="66656"/>
    <lineage>
        <taxon>Eukaryota</taxon>
        <taxon>Viridiplantae</taxon>
        <taxon>Streptophyta</taxon>
        <taxon>Embryophyta</taxon>
        <taxon>Tracheophyta</taxon>
        <taxon>Spermatophyta</taxon>
        <taxon>Magnoliopsida</taxon>
        <taxon>eudicotyledons</taxon>
        <taxon>Gunneridae</taxon>
        <taxon>Pentapetalae</taxon>
        <taxon>rosids</taxon>
        <taxon>malvids</taxon>
        <taxon>Malvales</taxon>
        <taxon>Malvaceae</taxon>
        <taxon>Helicteroideae</taxon>
        <taxon>Durio</taxon>
    </lineage>
</organism>
<dbReference type="Pfam" id="PF08387">
    <property type="entry name" value="FBD"/>
    <property type="match status" value="1"/>
</dbReference>
<dbReference type="PROSITE" id="PS50181">
    <property type="entry name" value="FBOX"/>
    <property type="match status" value="1"/>
</dbReference>
<dbReference type="Pfam" id="PF00646">
    <property type="entry name" value="F-box"/>
    <property type="match status" value="1"/>
</dbReference>
<evidence type="ECO:0000313" key="2">
    <source>
        <dbReference type="Proteomes" id="UP000515121"/>
    </source>
</evidence>
<dbReference type="InterPro" id="IPR050232">
    <property type="entry name" value="FBL13/AtMIF1-like"/>
</dbReference>
<dbReference type="InterPro" id="IPR006566">
    <property type="entry name" value="FBD"/>
</dbReference>
<accession>A0A6P5WNZ3</accession>
<dbReference type="PANTHER" id="PTHR31900:SF34">
    <property type="entry name" value="EMB|CAB62440.1-RELATED"/>
    <property type="match status" value="1"/>
</dbReference>
<dbReference type="InterPro" id="IPR001810">
    <property type="entry name" value="F-box_dom"/>
</dbReference>
<evidence type="ECO:0000313" key="3">
    <source>
        <dbReference type="RefSeq" id="XP_022717729.1"/>
    </source>
</evidence>
<dbReference type="InterPro" id="IPR053781">
    <property type="entry name" value="F-box_AtFBL13-like"/>
</dbReference>
<dbReference type="RefSeq" id="XP_022717729.1">
    <property type="nucleotide sequence ID" value="XM_022861994.1"/>
</dbReference>
<protein>
    <submittedName>
        <fullName evidence="3">F-box/FBD/LRR-repeat protein At4g26340-like</fullName>
    </submittedName>
</protein>
<dbReference type="GeneID" id="111276212"/>
<dbReference type="SUPFAM" id="SSF52058">
    <property type="entry name" value="L domain-like"/>
    <property type="match status" value="1"/>
</dbReference>
<dbReference type="Pfam" id="PF24758">
    <property type="entry name" value="LRR_At5g56370"/>
    <property type="match status" value="1"/>
</dbReference>
<reference evidence="3" key="1">
    <citation type="submission" date="2025-08" db="UniProtKB">
        <authorList>
            <consortium name="RefSeq"/>
        </authorList>
    </citation>
    <scope>IDENTIFICATION</scope>
    <source>
        <tissue evidence="3">Fruit stalk</tissue>
    </source>
</reference>
<dbReference type="Proteomes" id="UP000515121">
    <property type="component" value="Unplaced"/>
</dbReference>
<dbReference type="InterPro" id="IPR036047">
    <property type="entry name" value="F-box-like_dom_sf"/>
</dbReference>
<dbReference type="CDD" id="cd22160">
    <property type="entry name" value="F-box_AtFBL13-like"/>
    <property type="match status" value="1"/>
</dbReference>
<dbReference type="PANTHER" id="PTHR31900">
    <property type="entry name" value="F-BOX/RNI SUPERFAMILY PROTEIN-RELATED"/>
    <property type="match status" value="1"/>
</dbReference>
<sequence length="450" mass="51551">MANLAYQESNVSPKRPKFSDEETCLDRISQLPDVLIQHILSFLPTKEAVATSVLSKRWLWVWTSVPILDLEDSLFCKTDERLRIDFMQFFTKVLIFNKVASLDKFCLKFNAVYHPWYVKTCFWAAVARDVKELDINIQGMENFPLLKLPCALFTAKTLHVLKLNHGIELDVPGTVSLPCLKVLHLVWIKCRRDESVSRLFCGCPVLQELLLKNLDCDNALNFNISIPTLKSLFISFFTGQVSCKLKINAPILQYLNLQANLPQLEYDVEDVSSLDEANVTVSLLGNHHIPLVKALCNAKFLSFNWDWYTIMHNFKTYPLFLNLVRLELNVGYGGWSVLSRFLESSHNLKVLVLAKNANCRGLGLECRWTPPKYVPKCLPSSLTMVYFRGFEGLRYQLSMVKYILNNAGVLKMMDICTNGISDMPMDSKFDMLRKLSMFPRGSKACQLQFN</sequence>
<feature type="domain" description="F-box" evidence="1">
    <location>
        <begin position="25"/>
        <end position="58"/>
    </location>
</feature>
<dbReference type="SMART" id="SM00579">
    <property type="entry name" value="FBD"/>
    <property type="match status" value="1"/>
</dbReference>
<proteinExistence type="predicted"/>
<dbReference type="SUPFAM" id="SSF81383">
    <property type="entry name" value="F-box domain"/>
    <property type="match status" value="1"/>
</dbReference>
<evidence type="ECO:0000259" key="1">
    <source>
        <dbReference type="PROSITE" id="PS50181"/>
    </source>
</evidence>
<keyword evidence="2" id="KW-1185">Reference proteome</keyword>
<dbReference type="KEGG" id="dzi:111276212"/>
<dbReference type="AlphaFoldDB" id="A0A6P5WNZ3"/>
<dbReference type="Gene3D" id="1.20.1280.50">
    <property type="match status" value="1"/>
</dbReference>
<name>A0A6P5WNZ3_DURZI</name>